<organism evidence="8 9">
    <name type="scientific">Hirsutella minnesotensis 3608</name>
    <dbReference type="NCBI Taxonomy" id="1043627"/>
    <lineage>
        <taxon>Eukaryota</taxon>
        <taxon>Fungi</taxon>
        <taxon>Dikarya</taxon>
        <taxon>Ascomycota</taxon>
        <taxon>Pezizomycotina</taxon>
        <taxon>Sordariomycetes</taxon>
        <taxon>Hypocreomycetidae</taxon>
        <taxon>Hypocreales</taxon>
        <taxon>Ophiocordycipitaceae</taxon>
        <taxon>Hirsutella</taxon>
    </lineage>
</organism>
<dbReference type="GO" id="GO:0004497">
    <property type="term" value="F:monooxygenase activity"/>
    <property type="evidence" value="ECO:0007669"/>
    <property type="project" value="UniProtKB-KW"/>
</dbReference>
<dbReference type="OrthoDB" id="4917114at2759"/>
<gene>
    <name evidence="8" type="ORF">HIM_08159</name>
</gene>
<keyword evidence="3 6" id="KW-0479">Metal-binding</keyword>
<evidence type="ECO:0000313" key="9">
    <source>
        <dbReference type="Proteomes" id="UP000054481"/>
    </source>
</evidence>
<keyword evidence="4 6" id="KW-0408">Iron</keyword>
<proteinExistence type="inferred from homology"/>
<evidence type="ECO:0000256" key="5">
    <source>
        <dbReference type="ARBA" id="ARBA00023033"/>
    </source>
</evidence>
<dbReference type="CDD" id="cd11040">
    <property type="entry name" value="CYP7_CYP8-like"/>
    <property type="match status" value="1"/>
</dbReference>
<dbReference type="GO" id="GO:0005506">
    <property type="term" value="F:iron ion binding"/>
    <property type="evidence" value="ECO:0007669"/>
    <property type="project" value="InterPro"/>
</dbReference>
<dbReference type="InterPro" id="IPR002403">
    <property type="entry name" value="Cyt_P450_E_grp-IV"/>
</dbReference>
<dbReference type="PROSITE" id="PS00086">
    <property type="entry name" value="CYTOCHROME_P450"/>
    <property type="match status" value="1"/>
</dbReference>
<dbReference type="InterPro" id="IPR017972">
    <property type="entry name" value="Cyt_P450_CS"/>
</dbReference>
<evidence type="ECO:0000256" key="6">
    <source>
        <dbReference type="PIRSR" id="PIRSR602403-1"/>
    </source>
</evidence>
<dbReference type="Gene3D" id="1.10.630.10">
    <property type="entry name" value="Cytochrome P450"/>
    <property type="match status" value="1"/>
</dbReference>
<keyword evidence="5 7" id="KW-0503">Monooxygenase</keyword>
<dbReference type="GO" id="GO:0016705">
    <property type="term" value="F:oxidoreductase activity, acting on paired donors, with incorporation or reduction of molecular oxygen"/>
    <property type="evidence" value="ECO:0007669"/>
    <property type="project" value="InterPro"/>
</dbReference>
<keyword evidence="9" id="KW-1185">Reference proteome</keyword>
<name>A0A0F7ZMS1_9HYPO</name>
<evidence type="ECO:0000256" key="7">
    <source>
        <dbReference type="RuleBase" id="RU000461"/>
    </source>
</evidence>
<reference evidence="8 9" key="1">
    <citation type="journal article" date="2014" name="Genome Biol. Evol.">
        <title>Comparative genomics and transcriptomics analyses reveal divergent lifestyle features of nematode endoparasitic fungus Hirsutella minnesotensis.</title>
        <authorList>
            <person name="Lai Y."/>
            <person name="Liu K."/>
            <person name="Zhang X."/>
            <person name="Zhang X."/>
            <person name="Li K."/>
            <person name="Wang N."/>
            <person name="Shu C."/>
            <person name="Wu Y."/>
            <person name="Wang C."/>
            <person name="Bushley K.E."/>
            <person name="Xiang M."/>
            <person name="Liu X."/>
        </authorList>
    </citation>
    <scope>NUCLEOTIDE SEQUENCE [LARGE SCALE GENOMIC DNA]</scope>
    <source>
        <strain evidence="8 9">3608</strain>
    </source>
</reference>
<dbReference type="InterPro" id="IPR001128">
    <property type="entry name" value="Cyt_P450"/>
</dbReference>
<evidence type="ECO:0008006" key="10">
    <source>
        <dbReference type="Google" id="ProtNLM"/>
    </source>
</evidence>
<protein>
    <recommendedName>
        <fullName evidence="10">25-hydroxycholesterol 7-alpha-hydroxylase</fullName>
    </recommendedName>
</protein>
<dbReference type="SUPFAM" id="SSF48264">
    <property type="entry name" value="Cytochrome P450"/>
    <property type="match status" value="1"/>
</dbReference>
<keyword evidence="6 7" id="KW-0349">Heme</keyword>
<comment type="similarity">
    <text evidence="2 7">Belongs to the cytochrome P450 family.</text>
</comment>
<dbReference type="InterPro" id="IPR053007">
    <property type="entry name" value="CYP450_monoxygenase_sec-met"/>
</dbReference>
<evidence type="ECO:0000256" key="3">
    <source>
        <dbReference type="ARBA" id="ARBA00022723"/>
    </source>
</evidence>
<dbReference type="Pfam" id="PF00067">
    <property type="entry name" value="p450"/>
    <property type="match status" value="1"/>
</dbReference>
<evidence type="ECO:0000256" key="4">
    <source>
        <dbReference type="ARBA" id="ARBA00023004"/>
    </source>
</evidence>
<evidence type="ECO:0000313" key="8">
    <source>
        <dbReference type="EMBL" id="KJZ72490.1"/>
    </source>
</evidence>
<sequence length="528" mass="58382">MVSIVTCAISLVFVSLGTVAYLISRVKSSHDAREPPPAPTSIPFVGHLIGLTRKKFNYFVQLSQQTGFPIFTISLPGQKLYVLAKPDLIPALQKQYKTLAFPPVEAKFASRICGTSPKAQAILSQNVNGDDGDFGLSMESYAAMRAGLKPGAIVDDMNRVMIQEVAKALKQLEPASGRSRKIALHTWVRDVMTTATTRSVYGPMNPYEDKAIANAFWEFESGLMPILIGIFPSILARKPIAARNKVAKAFEAYYRAGGLKQASALAQNRYQAEFNNNLPLEDIARYEVGGSIALLVNTVPAAFWTILLLYACPGLVEQIRQEIDACIETTVESGAQVKSLDITTLKENCPLLLSAFQETLRYCSMGTSVREVVQDTQLGQWLLKKGAMLQVPSRVIHQDATLWGDDVAEFNPRRFLVEEKHKRPRDICFRAFGGGKTLCPGRHFATDEILTVVAVFISKIDMSPVGGVWKLPTTINTNAAAVMMEPDHDIDVEVKMREGYEGVKWDIQLRKSERIFAMVAEDSPEFVE</sequence>
<dbReference type="PRINTS" id="PR00465">
    <property type="entry name" value="EP450IV"/>
</dbReference>
<dbReference type="PANTHER" id="PTHR47582:SF1">
    <property type="entry name" value="P450, PUTATIVE (EUROFUNG)-RELATED"/>
    <property type="match status" value="1"/>
</dbReference>
<comment type="cofactor">
    <cofactor evidence="1 6">
        <name>heme</name>
        <dbReference type="ChEBI" id="CHEBI:30413"/>
    </cofactor>
</comment>
<dbReference type="PANTHER" id="PTHR47582">
    <property type="entry name" value="P450, PUTATIVE (EUROFUNG)-RELATED"/>
    <property type="match status" value="1"/>
</dbReference>
<dbReference type="AlphaFoldDB" id="A0A0F7ZMS1"/>
<evidence type="ECO:0000256" key="2">
    <source>
        <dbReference type="ARBA" id="ARBA00010617"/>
    </source>
</evidence>
<dbReference type="EMBL" id="KQ030546">
    <property type="protein sequence ID" value="KJZ72490.1"/>
    <property type="molecule type" value="Genomic_DNA"/>
</dbReference>
<dbReference type="InterPro" id="IPR036396">
    <property type="entry name" value="Cyt_P450_sf"/>
</dbReference>
<evidence type="ECO:0000256" key="1">
    <source>
        <dbReference type="ARBA" id="ARBA00001971"/>
    </source>
</evidence>
<keyword evidence="7" id="KW-0560">Oxidoreductase</keyword>
<feature type="binding site" description="axial binding residue" evidence="6">
    <location>
        <position position="439"/>
    </location>
    <ligand>
        <name>heme</name>
        <dbReference type="ChEBI" id="CHEBI:30413"/>
    </ligand>
    <ligandPart>
        <name>Fe</name>
        <dbReference type="ChEBI" id="CHEBI:18248"/>
    </ligandPart>
</feature>
<accession>A0A0F7ZMS1</accession>
<dbReference type="GO" id="GO:0020037">
    <property type="term" value="F:heme binding"/>
    <property type="evidence" value="ECO:0007669"/>
    <property type="project" value="InterPro"/>
</dbReference>
<dbReference type="Proteomes" id="UP000054481">
    <property type="component" value="Unassembled WGS sequence"/>
</dbReference>